<name>A0ABU4PR59_9SPHN</name>
<sequence>MRQALALYDATDDGATVAACHLQAAVDAEQGLRPMQPGEDIDPEIPEQLRNWLS</sequence>
<proteinExistence type="predicted"/>
<dbReference type="EMBL" id="JAWXXV010000002">
    <property type="protein sequence ID" value="MDX5986434.1"/>
    <property type="molecule type" value="Genomic_DNA"/>
</dbReference>
<dbReference type="RefSeq" id="WP_016510937.1">
    <property type="nucleotide sequence ID" value="NZ_JAWXXV010000002.1"/>
</dbReference>
<keyword evidence="3" id="KW-1185">Reference proteome</keyword>
<evidence type="ECO:0000256" key="1">
    <source>
        <dbReference type="SAM" id="MobiDB-lite"/>
    </source>
</evidence>
<evidence type="ECO:0000313" key="3">
    <source>
        <dbReference type="Proteomes" id="UP001279660"/>
    </source>
</evidence>
<reference evidence="2 3" key="1">
    <citation type="submission" date="2023-11" db="EMBL/GenBank/DDBJ databases">
        <title>MicrobeMod: A computational toolkit for identifying prokaryotic methylation and restriction-modification with nanopore sequencing.</title>
        <authorList>
            <person name="Crits-Christoph A."/>
            <person name="Kang S.C."/>
            <person name="Lee H."/>
            <person name="Ostrov N."/>
        </authorList>
    </citation>
    <scope>NUCLEOTIDE SEQUENCE [LARGE SCALE GENOMIC DNA]</scope>
    <source>
        <strain evidence="2 3">ATCC 14820</strain>
    </source>
</reference>
<accession>A0ABU4PR59</accession>
<organism evidence="2 3">
    <name type="scientific">Sphingomonas echinoides</name>
    <dbReference type="NCBI Taxonomy" id="59803"/>
    <lineage>
        <taxon>Bacteria</taxon>
        <taxon>Pseudomonadati</taxon>
        <taxon>Pseudomonadota</taxon>
        <taxon>Alphaproteobacteria</taxon>
        <taxon>Sphingomonadales</taxon>
        <taxon>Sphingomonadaceae</taxon>
        <taxon>Sphingomonas</taxon>
    </lineage>
</organism>
<evidence type="ECO:0000313" key="2">
    <source>
        <dbReference type="EMBL" id="MDX5986434.1"/>
    </source>
</evidence>
<comment type="caution">
    <text evidence="2">The sequence shown here is derived from an EMBL/GenBank/DDBJ whole genome shotgun (WGS) entry which is preliminary data.</text>
</comment>
<protein>
    <submittedName>
        <fullName evidence="2">Uncharacterized protein</fullName>
    </submittedName>
</protein>
<feature type="region of interest" description="Disordered" evidence="1">
    <location>
        <begin position="33"/>
        <end position="54"/>
    </location>
</feature>
<gene>
    <name evidence="2" type="ORF">SIL82_19420</name>
</gene>
<dbReference type="Proteomes" id="UP001279660">
    <property type="component" value="Unassembled WGS sequence"/>
</dbReference>